<accession>A0A3B0Y3L7</accession>
<dbReference type="AlphaFoldDB" id="A0A3B0Y3L7"/>
<reference evidence="1" key="1">
    <citation type="submission" date="2018-06" db="EMBL/GenBank/DDBJ databases">
        <authorList>
            <person name="Zhirakovskaya E."/>
        </authorList>
    </citation>
    <scope>NUCLEOTIDE SEQUENCE</scope>
</reference>
<sequence length="37" mass="4390">MLPILVADRKRFRSSLDELGYIWFEELDNPAYTLFLG</sequence>
<dbReference type="EMBL" id="UOFK01000073">
    <property type="protein sequence ID" value="VAW75308.1"/>
    <property type="molecule type" value="Genomic_DNA"/>
</dbReference>
<protein>
    <submittedName>
        <fullName evidence="1">Uncharacterized protein</fullName>
    </submittedName>
</protein>
<name>A0A3B0Y3L7_9ZZZZ</name>
<evidence type="ECO:0000313" key="1">
    <source>
        <dbReference type="EMBL" id="VAW75308.1"/>
    </source>
</evidence>
<proteinExistence type="predicted"/>
<gene>
    <name evidence="1" type="ORF">MNBD_GAMMA13-1588</name>
</gene>
<organism evidence="1">
    <name type="scientific">hydrothermal vent metagenome</name>
    <dbReference type="NCBI Taxonomy" id="652676"/>
    <lineage>
        <taxon>unclassified sequences</taxon>
        <taxon>metagenomes</taxon>
        <taxon>ecological metagenomes</taxon>
    </lineage>
</organism>